<accession>A0A0D9VLM5</accession>
<dbReference type="GO" id="GO:0007143">
    <property type="term" value="P:female meiotic nuclear division"/>
    <property type="evidence" value="ECO:0007669"/>
    <property type="project" value="InterPro"/>
</dbReference>
<protein>
    <recommendedName>
        <fullName evidence="4">Protein XRI1</fullName>
    </recommendedName>
</protein>
<evidence type="ECO:0000256" key="1">
    <source>
        <dbReference type="SAM" id="MobiDB-lite"/>
    </source>
</evidence>
<feature type="region of interest" description="Disordered" evidence="1">
    <location>
        <begin position="78"/>
        <end position="99"/>
    </location>
</feature>
<evidence type="ECO:0000313" key="2">
    <source>
        <dbReference type="EnsemblPlants" id="LPERR02G28130.1"/>
    </source>
</evidence>
<dbReference type="HOGENOM" id="CLU_063564_0_0_1"/>
<feature type="compositionally biased region" description="Low complexity" evidence="1">
    <location>
        <begin position="182"/>
        <end position="203"/>
    </location>
</feature>
<evidence type="ECO:0000313" key="3">
    <source>
        <dbReference type="Proteomes" id="UP000032180"/>
    </source>
</evidence>
<dbReference type="Proteomes" id="UP000032180">
    <property type="component" value="Chromosome 2"/>
</dbReference>
<evidence type="ECO:0008006" key="4">
    <source>
        <dbReference type="Google" id="ProtNLM"/>
    </source>
</evidence>
<dbReference type="InterPro" id="IPR039933">
    <property type="entry name" value="XRI1"/>
</dbReference>
<keyword evidence="3" id="KW-1185">Reference proteome</keyword>
<reference evidence="2 3" key="1">
    <citation type="submission" date="2012-08" db="EMBL/GenBank/DDBJ databases">
        <title>Oryza genome evolution.</title>
        <authorList>
            <person name="Wing R.A."/>
        </authorList>
    </citation>
    <scope>NUCLEOTIDE SEQUENCE</scope>
</reference>
<name>A0A0D9VLM5_9ORYZ</name>
<dbReference type="PANTHER" id="PTHR33385">
    <property type="entry name" value="PROTEIN XRI1"/>
    <property type="match status" value="1"/>
</dbReference>
<organism evidence="2 3">
    <name type="scientific">Leersia perrieri</name>
    <dbReference type="NCBI Taxonomy" id="77586"/>
    <lineage>
        <taxon>Eukaryota</taxon>
        <taxon>Viridiplantae</taxon>
        <taxon>Streptophyta</taxon>
        <taxon>Embryophyta</taxon>
        <taxon>Tracheophyta</taxon>
        <taxon>Spermatophyta</taxon>
        <taxon>Magnoliopsida</taxon>
        <taxon>Liliopsida</taxon>
        <taxon>Poales</taxon>
        <taxon>Poaceae</taxon>
        <taxon>BOP clade</taxon>
        <taxon>Oryzoideae</taxon>
        <taxon>Oryzeae</taxon>
        <taxon>Oryzinae</taxon>
        <taxon>Leersia</taxon>
    </lineage>
</organism>
<dbReference type="Gramene" id="LPERR02G28130.1">
    <property type="protein sequence ID" value="LPERR02G28130.1"/>
    <property type="gene ID" value="LPERR02G28130"/>
</dbReference>
<reference evidence="2" key="3">
    <citation type="submission" date="2015-04" db="UniProtKB">
        <authorList>
            <consortium name="EnsemblPlants"/>
        </authorList>
    </citation>
    <scope>IDENTIFICATION</scope>
</reference>
<sequence length="340" mass="35785">MALDNYSYYVDDHFVLPPTTQLDWDWDQLQLHTFGEGGDTPQDGTHGAFLPAMLGVESPEESSSSEASSGYLQDAVAHWSDRSKRQRMTAEAPPRRRPPAAEDLHSLLQSFWDSTTTTTSSGEGDLLHDLNIMIPESGSFVSGDEDDASGWEEQGQRGPIAVAAAASAVQVPAAAQGGGGDAASSRSRSTSTTTATGEAAGQRLQLQKATSAGAAHEHRGNNLATHHQRQPSASSSRAASTSSASLMLAGKEKTEYTGVLYPFAVVKPLGLEGGGAATLNDVNQRILKRPARPVRHPVGQFACSPAVYAHGLGLSGKAIVSLTRIRTAGKGTITIIRTRG</sequence>
<reference evidence="3" key="2">
    <citation type="submission" date="2013-12" db="EMBL/GenBank/DDBJ databases">
        <authorList>
            <person name="Yu Y."/>
            <person name="Lee S."/>
            <person name="de Baynast K."/>
            <person name="Wissotski M."/>
            <person name="Liu L."/>
            <person name="Talag J."/>
            <person name="Goicoechea J."/>
            <person name="Angelova A."/>
            <person name="Jetty R."/>
            <person name="Kudrna D."/>
            <person name="Golser W."/>
            <person name="Rivera L."/>
            <person name="Zhang J."/>
            <person name="Wing R."/>
        </authorList>
    </citation>
    <scope>NUCLEOTIDE SEQUENCE</scope>
</reference>
<feature type="region of interest" description="Disordered" evidence="1">
    <location>
        <begin position="137"/>
        <end position="156"/>
    </location>
</feature>
<dbReference type="GO" id="GO:0007140">
    <property type="term" value="P:male meiotic nuclear division"/>
    <property type="evidence" value="ECO:0007669"/>
    <property type="project" value="InterPro"/>
</dbReference>
<feature type="region of interest" description="Disordered" evidence="1">
    <location>
        <begin position="175"/>
        <end position="218"/>
    </location>
</feature>
<dbReference type="AlphaFoldDB" id="A0A0D9VLM5"/>
<dbReference type="PANTHER" id="PTHR33385:SF18">
    <property type="entry name" value="XRI1-LIKE PROTEIN"/>
    <property type="match status" value="1"/>
</dbReference>
<dbReference type="STRING" id="77586.A0A0D9VLM5"/>
<dbReference type="EnsemblPlants" id="LPERR02G28130.1">
    <property type="protein sequence ID" value="LPERR02G28130.1"/>
    <property type="gene ID" value="LPERR02G28130"/>
</dbReference>
<dbReference type="eggNOG" id="ENOG502QT5Y">
    <property type="taxonomic scope" value="Eukaryota"/>
</dbReference>
<proteinExistence type="predicted"/>